<accession>A0A1M5B9W6</accession>
<dbReference type="EMBL" id="FQUE01000005">
    <property type="protein sequence ID" value="SHF39127.1"/>
    <property type="molecule type" value="Genomic_DNA"/>
</dbReference>
<dbReference type="AlphaFoldDB" id="A0A1M5B9W6"/>
<dbReference type="STRING" id="366533.SAMN05444339_105305"/>
<name>A0A1M5B9W6_LOKAT</name>
<protein>
    <submittedName>
        <fullName evidence="3">Uncharacterized conserved protein, DUF302 family</fullName>
    </submittedName>
</protein>
<dbReference type="CDD" id="cd14797">
    <property type="entry name" value="DUF302"/>
    <property type="match status" value="1"/>
</dbReference>
<evidence type="ECO:0000313" key="3">
    <source>
        <dbReference type="EMBL" id="SHF39127.1"/>
    </source>
</evidence>
<keyword evidence="1" id="KW-0732">Signal</keyword>
<dbReference type="PANTHER" id="PTHR38342:SF2">
    <property type="entry name" value="INNER MEMBRANE OR EXPORTED"/>
    <property type="match status" value="1"/>
</dbReference>
<organism evidence="3 4">
    <name type="scientific">Loktanella atrilutea</name>
    <dbReference type="NCBI Taxonomy" id="366533"/>
    <lineage>
        <taxon>Bacteria</taxon>
        <taxon>Pseudomonadati</taxon>
        <taxon>Pseudomonadota</taxon>
        <taxon>Alphaproteobacteria</taxon>
        <taxon>Rhodobacterales</taxon>
        <taxon>Roseobacteraceae</taxon>
        <taxon>Loktanella</taxon>
    </lineage>
</organism>
<dbReference type="InterPro" id="IPR005180">
    <property type="entry name" value="DUF302"/>
</dbReference>
<keyword evidence="4" id="KW-1185">Reference proteome</keyword>
<dbReference type="OrthoDB" id="9799367at2"/>
<proteinExistence type="predicted"/>
<dbReference type="SUPFAM" id="SSF103247">
    <property type="entry name" value="TT1751-like"/>
    <property type="match status" value="1"/>
</dbReference>
<feature type="domain" description="DUF302" evidence="2">
    <location>
        <begin position="54"/>
        <end position="112"/>
    </location>
</feature>
<feature type="signal peptide" evidence="1">
    <location>
        <begin position="1"/>
        <end position="19"/>
    </location>
</feature>
<reference evidence="4" key="1">
    <citation type="submission" date="2016-11" db="EMBL/GenBank/DDBJ databases">
        <authorList>
            <person name="Varghese N."/>
            <person name="Submissions S."/>
        </authorList>
    </citation>
    <scope>NUCLEOTIDE SEQUENCE [LARGE SCALE GENOMIC DNA]</scope>
    <source>
        <strain evidence="4">DSM 29326</strain>
    </source>
</reference>
<dbReference type="RefSeq" id="WP_072857628.1">
    <property type="nucleotide sequence ID" value="NZ_FQUE01000005.1"/>
</dbReference>
<dbReference type="Pfam" id="PF03625">
    <property type="entry name" value="DUF302"/>
    <property type="match status" value="1"/>
</dbReference>
<sequence length="147" mass="14692">MFRTTMIAAAVLLAGPAMAEVHQKASPKTVDETMTDLMAAVTAAGATVLAVVDHEAAGADAGFELPEAQVLVFGNAALGSQAIADDPMAGLVLPLRVAVMADAAGATQVVWADTATLFEGLSIPADAPYRAQIDAALEGLTDAATGG</sequence>
<gene>
    <name evidence="3" type="ORF">SAMN05444339_105305</name>
</gene>
<dbReference type="Gene3D" id="3.30.310.70">
    <property type="entry name" value="TT1751-like domain"/>
    <property type="match status" value="1"/>
</dbReference>
<evidence type="ECO:0000256" key="1">
    <source>
        <dbReference type="SAM" id="SignalP"/>
    </source>
</evidence>
<evidence type="ECO:0000259" key="2">
    <source>
        <dbReference type="Pfam" id="PF03625"/>
    </source>
</evidence>
<dbReference type="Proteomes" id="UP000183987">
    <property type="component" value="Unassembled WGS sequence"/>
</dbReference>
<dbReference type="PANTHER" id="PTHR38342">
    <property type="entry name" value="SLR5037 PROTEIN"/>
    <property type="match status" value="1"/>
</dbReference>
<feature type="chain" id="PRO_5012183424" evidence="1">
    <location>
        <begin position="20"/>
        <end position="147"/>
    </location>
</feature>
<evidence type="ECO:0000313" key="4">
    <source>
        <dbReference type="Proteomes" id="UP000183987"/>
    </source>
</evidence>
<dbReference type="InterPro" id="IPR035923">
    <property type="entry name" value="TT1751-like_sf"/>
</dbReference>